<evidence type="ECO:0000313" key="9">
    <source>
        <dbReference type="EMBL" id="SDF06045.1"/>
    </source>
</evidence>
<dbReference type="InterPro" id="IPR008969">
    <property type="entry name" value="CarboxyPept-like_regulatory"/>
</dbReference>
<keyword evidence="6" id="KW-0998">Cell outer membrane</keyword>
<feature type="compositionally biased region" description="Polar residues" evidence="7">
    <location>
        <begin position="208"/>
        <end position="226"/>
    </location>
</feature>
<evidence type="ECO:0000256" key="7">
    <source>
        <dbReference type="SAM" id="MobiDB-lite"/>
    </source>
</evidence>
<evidence type="ECO:0000256" key="2">
    <source>
        <dbReference type="ARBA" id="ARBA00022448"/>
    </source>
</evidence>
<dbReference type="InterPro" id="IPR057601">
    <property type="entry name" value="Oar-like_b-barrel"/>
</dbReference>
<name>A0A1G7I078_CHIFI</name>
<dbReference type="STRING" id="104663.SAMN04488121_101667"/>
<keyword evidence="9" id="KW-0378">Hydrolase</keyword>
<evidence type="ECO:0000259" key="8">
    <source>
        <dbReference type="Pfam" id="PF25183"/>
    </source>
</evidence>
<dbReference type="GO" id="GO:0015344">
    <property type="term" value="F:siderophore uptake transmembrane transporter activity"/>
    <property type="evidence" value="ECO:0007669"/>
    <property type="project" value="TreeGrafter"/>
</dbReference>
<keyword evidence="3" id="KW-1134">Transmembrane beta strand</keyword>
<dbReference type="EMBL" id="FNBN01000001">
    <property type="protein sequence ID" value="SDF06045.1"/>
    <property type="molecule type" value="Genomic_DNA"/>
</dbReference>
<keyword evidence="5" id="KW-0472">Membrane</keyword>
<dbReference type="InterPro" id="IPR039426">
    <property type="entry name" value="TonB-dep_rcpt-like"/>
</dbReference>
<reference evidence="10" key="1">
    <citation type="submission" date="2016-10" db="EMBL/GenBank/DDBJ databases">
        <authorList>
            <person name="Varghese N."/>
            <person name="Submissions S."/>
        </authorList>
    </citation>
    <scope>NUCLEOTIDE SEQUENCE [LARGE SCALE GENOMIC DNA]</scope>
    <source>
        <strain evidence="10">DSM 527</strain>
    </source>
</reference>
<dbReference type="Gene3D" id="2.40.170.20">
    <property type="entry name" value="TonB-dependent receptor, beta-barrel domain"/>
    <property type="match status" value="1"/>
</dbReference>
<dbReference type="GO" id="GO:0004180">
    <property type="term" value="F:carboxypeptidase activity"/>
    <property type="evidence" value="ECO:0007669"/>
    <property type="project" value="UniProtKB-KW"/>
</dbReference>
<accession>A0A1G7I078</accession>
<gene>
    <name evidence="9" type="ORF">SAMN04488121_101667</name>
</gene>
<evidence type="ECO:0000256" key="5">
    <source>
        <dbReference type="ARBA" id="ARBA00023136"/>
    </source>
</evidence>
<evidence type="ECO:0000313" key="10">
    <source>
        <dbReference type="Proteomes" id="UP000199045"/>
    </source>
</evidence>
<dbReference type="Proteomes" id="UP000199045">
    <property type="component" value="Unassembled WGS sequence"/>
</dbReference>
<dbReference type="SUPFAM" id="SSF49464">
    <property type="entry name" value="Carboxypeptidase regulatory domain-like"/>
    <property type="match status" value="1"/>
</dbReference>
<dbReference type="AlphaFoldDB" id="A0A1G7I078"/>
<sequence>MRNVAGIRLRQNSKGVNKQFYSLLLFIGILVLSVANLRAQITTSQISGKIVSGKGEALPGVTVLAVNTSTGTRYGAQTNADGRYLINNINPGGPYVITVSFIGYKTEESRDLNLSLGSSTFNFQLTDATTALSEVVVKGNTANKSGAGFKVGQNALKTLPSINRSFQDFTRGTPQSNNNSFLGTNYRYNNVTLDGAINNDAIGFSPSLGGQTNSSGQPGSSTRSNPVSLDAIQDIQVYLAPYDVKIGNFLGGSINAVTRSGTNEFHGSVYGFGRNAGMIGKNNAGDGSKLPSDFHDYQTGIRLGFPIIKDKLFFFTNEEIARRRDPVILGAGSADMPLITVQEAEAIRQHMLSLDVTKSGKYDPGTYSNTSIYANSNKFFNRLDWNINDKHQLSLRNNTITSEATNLERDQQNFRFGGIDYKQVNNQTSTVAELKSRFSNTVSNSLILGYSSIHDYRDPTSDPSLAQIQIKSRGGTIFLGTDREAAIFNMKQKTFEFTDNVSILKGNHNITIGTHNEFYNITYGFVNSWNGRVDYDSINAFLADAPSRVRSNFNYTDNSRDYIMANPPAKFKIGMYSLYAQDEIQLTDRFKLTPGIRFDYTNLPNRQALSDKTTGAPVDPNFGTTYSYTQPKNINNKYLNNIQISPRLGFNFDINGNQSLVLRGGTGLFTGRIPFAWLGYAYYNNGTTYGAYDKRFNATTVPAAGSNPVKVDPQGGAQFVAAQGVNVHDATGATQVDLIDNNFKMPQMWRSSLALDYSTENRWKFTVEGIYTKTIYDLKFQQINLVDNPTYNIYDTQKQQPIYSGSKINPKFTNAYLLSNTKKGYRYAVTGQASKAFDFGLNFSVAYTYGQSKDITNGIRNSMESNWQLNQALNPNDPQLAYSNFDIRHRIVATGSYKVDWKHNGRFISNFALFFNTSSGLPFSYGFVNATIQGTPQQVSLVYIPKDQAEARKFFAPENQAMADAFFSYVEGDKYLSTRKGQFTERNGGRTPWNTQADFRFTQDFNFKAGKTTHTLTLTYDIINLTNLLNKDWGIQYFSPNTFNSTASVGLSSKAAGSPTAYPVYTWSNPGTPYSRDFFGSRHQMQLGLRYSF</sequence>
<comment type="subcellular location">
    <subcellularLocation>
        <location evidence="1">Cell outer membrane</location>
        <topology evidence="1">Multi-pass membrane protein</topology>
    </subcellularLocation>
</comment>
<evidence type="ECO:0000256" key="1">
    <source>
        <dbReference type="ARBA" id="ARBA00004571"/>
    </source>
</evidence>
<keyword evidence="9" id="KW-0121">Carboxypeptidase</keyword>
<feature type="region of interest" description="Disordered" evidence="7">
    <location>
        <begin position="207"/>
        <end position="226"/>
    </location>
</feature>
<dbReference type="GO" id="GO:0044718">
    <property type="term" value="P:siderophore transmembrane transport"/>
    <property type="evidence" value="ECO:0007669"/>
    <property type="project" value="TreeGrafter"/>
</dbReference>
<dbReference type="Gene3D" id="2.60.40.1120">
    <property type="entry name" value="Carboxypeptidase-like, regulatory domain"/>
    <property type="match status" value="1"/>
</dbReference>
<dbReference type="SUPFAM" id="SSF56935">
    <property type="entry name" value="Porins"/>
    <property type="match status" value="1"/>
</dbReference>
<evidence type="ECO:0000256" key="6">
    <source>
        <dbReference type="ARBA" id="ARBA00023237"/>
    </source>
</evidence>
<dbReference type="Pfam" id="PF25183">
    <property type="entry name" value="OMP_b-brl_4"/>
    <property type="match status" value="2"/>
</dbReference>
<evidence type="ECO:0000256" key="3">
    <source>
        <dbReference type="ARBA" id="ARBA00022452"/>
    </source>
</evidence>
<protein>
    <submittedName>
        <fullName evidence="9">Carboxypeptidase regulatory-like domain-containing protein</fullName>
    </submittedName>
</protein>
<dbReference type="PANTHER" id="PTHR30069">
    <property type="entry name" value="TONB-DEPENDENT OUTER MEMBRANE RECEPTOR"/>
    <property type="match status" value="1"/>
</dbReference>
<dbReference type="InterPro" id="IPR036942">
    <property type="entry name" value="Beta-barrel_TonB_sf"/>
</dbReference>
<keyword evidence="4" id="KW-0812">Transmembrane</keyword>
<proteinExistence type="predicted"/>
<keyword evidence="2" id="KW-0813">Transport</keyword>
<feature type="domain" description="TonB-dependent transporter Oar-like beta-barrel" evidence="8">
    <location>
        <begin position="364"/>
        <end position="1057"/>
    </location>
</feature>
<dbReference type="Pfam" id="PF13620">
    <property type="entry name" value="CarboxypepD_reg"/>
    <property type="match status" value="1"/>
</dbReference>
<evidence type="ECO:0000256" key="4">
    <source>
        <dbReference type="ARBA" id="ARBA00022692"/>
    </source>
</evidence>
<keyword evidence="9" id="KW-0645">Protease</keyword>
<organism evidence="9 10">
    <name type="scientific">Chitinophaga filiformis</name>
    <name type="common">Myxococcus filiformis</name>
    <name type="synonym">Flexibacter filiformis</name>
    <dbReference type="NCBI Taxonomy" id="104663"/>
    <lineage>
        <taxon>Bacteria</taxon>
        <taxon>Pseudomonadati</taxon>
        <taxon>Bacteroidota</taxon>
        <taxon>Chitinophagia</taxon>
        <taxon>Chitinophagales</taxon>
        <taxon>Chitinophagaceae</taxon>
        <taxon>Chitinophaga</taxon>
    </lineage>
</organism>
<feature type="domain" description="TonB-dependent transporter Oar-like beta-barrel" evidence="8">
    <location>
        <begin position="257"/>
        <end position="325"/>
    </location>
</feature>
<dbReference type="PANTHER" id="PTHR30069:SF46">
    <property type="entry name" value="OAR PROTEIN"/>
    <property type="match status" value="1"/>
</dbReference>
<dbReference type="GO" id="GO:0009279">
    <property type="term" value="C:cell outer membrane"/>
    <property type="evidence" value="ECO:0007669"/>
    <property type="project" value="UniProtKB-SubCell"/>
</dbReference>